<evidence type="ECO:0000313" key="6">
    <source>
        <dbReference type="EMBL" id="KAG5422314.1"/>
    </source>
</evidence>
<evidence type="ECO:0000259" key="5">
    <source>
        <dbReference type="Pfam" id="PF08623"/>
    </source>
</evidence>
<accession>A0A8H8DDT2</accession>
<evidence type="ECO:0000313" key="7">
    <source>
        <dbReference type="Proteomes" id="UP000669133"/>
    </source>
</evidence>
<evidence type="ECO:0000256" key="1">
    <source>
        <dbReference type="ARBA" id="ARBA00007657"/>
    </source>
</evidence>
<keyword evidence="2" id="KW-0677">Repeat</keyword>
<dbReference type="InterPro" id="IPR013932">
    <property type="entry name" value="TATA-bd_TIP120"/>
</dbReference>
<dbReference type="InterPro" id="IPR021133">
    <property type="entry name" value="HEAT_type_2"/>
</dbReference>
<dbReference type="InterPro" id="IPR000357">
    <property type="entry name" value="HEAT"/>
</dbReference>
<protein>
    <submittedName>
        <fullName evidence="6">TIP120</fullName>
    </submittedName>
</protein>
<comment type="caution">
    <text evidence="6">The sequence shown here is derived from an EMBL/GenBank/DDBJ whole genome shotgun (WGS) entry which is preliminary data.</text>
</comment>
<sequence length="1216" mass="137338">MPDINFNVLEDRAIDVDPDIRFMALEDLRKFLTDDTTTANKTAINQSLNNMIPILLKMLNDPNPDVQNQAVKSFEPMVRYLNNDSILKLVKQLFALVQESNNKDSSSSRTTTNFRSFTISIPNMALRSLFAQSNSRAKSDFVSDKLSISNYKYDRELAESITKYLMPLILENDTTIDNIELLIDLINELGYVLGQEESVKLGNYFINVGFKESGIIGKKAIVGLEGVTTLIRSVYSIDKLVDAVLAQVEQSKLTNKFFVLYQLYSVILKRGIKPTKIDQIYNTVKLEIESSTSGSDDDELDYDLLEQQNALKEEAFTTLIDLVNQDFLSIKHKNEVLSIIVKYLKYDPLNDDSDEDIDSDGDDGIEFSDDEIEAADDSDYDNSWKLRAKATILIRSLLSSFPDTLEVLSREVLPILPLRDSNDQVVIEAAKSCIAIVQATSPRDAQNVQPIGSILHDRLEDVKEEQLPLFLRIVECLNRFDNLPLIESTFDILQQRNVISSSSLDYLQFYSSVLKFHDNLNDTVIQRIAKDIATNLEDKSFNLILETLRCLSLLFKHKGASKVSNIDEILRSLTFKVENSKQYPSDLVRLAITCLGEVSANNLVSSDEAILEVFKTSVGYEGTSKVTIDVLKNLYTFKPIPEDYSLFIIDKLTSYILSSNEATSLATLTLLNEIVQRLPPRKYDNMISNLLQLLQVTSPLNYRYIFSIFSHLSREIIHDEEYRAQLMQVLIKLANDKKISNDDKLFFQLVSAACQLDKSIYSQLETNLSPNLQITPKILAVCVDSETKQLLIAKRSNEFRNFYTSDINNPQFAFVILFLAFSHGDVPDLSLDSLIELLQKPGFTNDANVQAAATALGLVAESNSAAAVPRILDVYRQETSSLVRGSLVDSLKMIVGQCDKEQKLQIWKSIFGFQAEYNHDLVPELRKSGELLGSIAASIEESEIRQVANEQSDQRKIYLVLVISKSLISGLELSNSSDKLLTFLVTESINRLEVVDVDIRQIVVGNLLTGIHSKPNVILALLNNLILPQLYKQLTAEKAFKKIITMGPYKYVLDQGLEIRKLCYEFIYSILAIDEATLAKYNIDIQSIAQSIIEHGLIDDQSDIIVLACMNLSNFLDLHESQFKELIKNSNQEFMDNFINGLNTQLNKKLSAKASSQETENHQERIKSIIKLSKRINVVIEALRSELNNAGLFNAWDQYHNGIKQNFTVFYNSAKV</sequence>
<dbReference type="InterPro" id="IPR016024">
    <property type="entry name" value="ARM-type_fold"/>
</dbReference>
<reference evidence="6 7" key="1">
    <citation type="submission" date="2020-12" db="EMBL/GenBank/DDBJ databases">
        <title>Effect of drift, selection, and recombination on the evolution of hybrid genomes in Candida yeast pathogens.</title>
        <authorList>
            <person name="Mixao V."/>
            <person name="Ksiezopolska E."/>
            <person name="Saus E."/>
            <person name="Boekhout T."/>
            <person name="Gacser A."/>
            <person name="Gabaldon T."/>
        </authorList>
    </citation>
    <scope>NUCLEOTIDE SEQUENCE [LARGE SCALE GENOMIC DNA]</scope>
    <source>
        <strain evidence="6 7">BP57</strain>
    </source>
</reference>
<dbReference type="GeneID" id="93650038"/>
<keyword evidence="3" id="KW-0833">Ubl conjugation pathway</keyword>
<keyword evidence="7" id="KW-1185">Reference proteome</keyword>
<evidence type="ECO:0000256" key="4">
    <source>
        <dbReference type="PROSITE-ProRule" id="PRU00103"/>
    </source>
</evidence>
<organism evidence="6 7">
    <name type="scientific">Candida metapsilosis</name>
    <dbReference type="NCBI Taxonomy" id="273372"/>
    <lineage>
        <taxon>Eukaryota</taxon>
        <taxon>Fungi</taxon>
        <taxon>Dikarya</taxon>
        <taxon>Ascomycota</taxon>
        <taxon>Saccharomycotina</taxon>
        <taxon>Pichiomycetes</taxon>
        <taxon>Debaryomycetaceae</taxon>
        <taxon>Candida/Lodderomyces clade</taxon>
        <taxon>Candida</taxon>
    </lineage>
</organism>
<dbReference type="GO" id="GO:0010265">
    <property type="term" value="P:SCF complex assembly"/>
    <property type="evidence" value="ECO:0007669"/>
    <property type="project" value="InterPro"/>
</dbReference>
<dbReference type="RefSeq" id="XP_067551430.1">
    <property type="nucleotide sequence ID" value="XM_067690151.1"/>
</dbReference>
<dbReference type="Gene3D" id="1.25.10.10">
    <property type="entry name" value="Leucine-rich Repeat Variant"/>
    <property type="match status" value="1"/>
</dbReference>
<dbReference type="EMBL" id="JAEOAQ010000001">
    <property type="protein sequence ID" value="KAG5422314.1"/>
    <property type="molecule type" value="Genomic_DNA"/>
</dbReference>
<dbReference type="PANTHER" id="PTHR12696">
    <property type="entry name" value="TIP120"/>
    <property type="match status" value="1"/>
</dbReference>
<evidence type="ECO:0000256" key="3">
    <source>
        <dbReference type="ARBA" id="ARBA00022786"/>
    </source>
</evidence>
<evidence type="ECO:0000256" key="2">
    <source>
        <dbReference type="ARBA" id="ARBA00022737"/>
    </source>
</evidence>
<dbReference type="Proteomes" id="UP000669133">
    <property type="component" value="Unassembled WGS sequence"/>
</dbReference>
<dbReference type="Pfam" id="PF08623">
    <property type="entry name" value="TIP120"/>
    <property type="match status" value="1"/>
</dbReference>
<feature type="repeat" description="HEAT" evidence="4">
    <location>
        <begin position="51"/>
        <end position="89"/>
    </location>
</feature>
<dbReference type="PROSITE" id="PS50077">
    <property type="entry name" value="HEAT_REPEAT"/>
    <property type="match status" value="1"/>
</dbReference>
<name>A0A8H8DDT2_9ASCO</name>
<dbReference type="SUPFAM" id="SSF48371">
    <property type="entry name" value="ARM repeat"/>
    <property type="match status" value="1"/>
</dbReference>
<feature type="domain" description="TATA-binding protein interacting (TIP20)" evidence="5">
    <location>
        <begin position="1022"/>
        <end position="1201"/>
    </location>
</feature>
<dbReference type="AlphaFoldDB" id="A0A8H8DDT2"/>
<dbReference type="InterPro" id="IPR011989">
    <property type="entry name" value="ARM-like"/>
</dbReference>
<comment type="similarity">
    <text evidence="1">Belongs to the CAND family.</text>
</comment>
<proteinExistence type="inferred from homology"/>
<dbReference type="Pfam" id="PF02985">
    <property type="entry name" value="HEAT"/>
    <property type="match status" value="1"/>
</dbReference>
<dbReference type="OrthoDB" id="6260732at2759"/>
<dbReference type="InterPro" id="IPR039852">
    <property type="entry name" value="CAND1/CAND2"/>
</dbReference>
<gene>
    <name evidence="6" type="ORF">I9W82_001409</name>
</gene>